<feature type="domain" description="C2H2-type" evidence="2">
    <location>
        <begin position="172"/>
        <end position="196"/>
    </location>
</feature>
<dbReference type="Pfam" id="PF00096">
    <property type="entry name" value="zf-C2H2"/>
    <property type="match status" value="1"/>
</dbReference>
<keyword evidence="4" id="KW-1185">Reference proteome</keyword>
<evidence type="ECO:0000256" key="1">
    <source>
        <dbReference type="PROSITE-ProRule" id="PRU00042"/>
    </source>
</evidence>
<dbReference type="InterPro" id="IPR013087">
    <property type="entry name" value="Znf_C2H2_type"/>
</dbReference>
<keyword evidence="1" id="KW-0479">Metal-binding</keyword>
<keyword evidence="1" id="KW-0862">Zinc</keyword>
<protein>
    <recommendedName>
        <fullName evidence="2">C2H2-type domain-containing protein</fullName>
    </recommendedName>
</protein>
<dbReference type="PROSITE" id="PS00028">
    <property type="entry name" value="ZINC_FINGER_C2H2_1"/>
    <property type="match status" value="1"/>
</dbReference>
<proteinExistence type="predicted"/>
<accession>A0A9P7Y6L5</accession>
<name>A0A9P7Y6L5_9HELO</name>
<comment type="caution">
    <text evidence="3">The sequence shown here is derived from an EMBL/GenBank/DDBJ whole genome shotgun (WGS) entry which is preliminary data.</text>
</comment>
<organism evidence="3 4">
    <name type="scientific">Amylocarpus encephaloides</name>
    <dbReference type="NCBI Taxonomy" id="45428"/>
    <lineage>
        <taxon>Eukaryota</taxon>
        <taxon>Fungi</taxon>
        <taxon>Dikarya</taxon>
        <taxon>Ascomycota</taxon>
        <taxon>Pezizomycotina</taxon>
        <taxon>Leotiomycetes</taxon>
        <taxon>Helotiales</taxon>
        <taxon>Helotiales incertae sedis</taxon>
        <taxon>Amylocarpus</taxon>
    </lineage>
</organism>
<dbReference type="OrthoDB" id="3465479at2759"/>
<dbReference type="PROSITE" id="PS50157">
    <property type="entry name" value="ZINC_FINGER_C2H2_2"/>
    <property type="match status" value="1"/>
</dbReference>
<dbReference type="Gene3D" id="3.30.160.60">
    <property type="entry name" value="Classic Zinc Finger"/>
    <property type="match status" value="1"/>
</dbReference>
<evidence type="ECO:0000313" key="4">
    <source>
        <dbReference type="Proteomes" id="UP000824998"/>
    </source>
</evidence>
<keyword evidence="1" id="KW-0863">Zinc-finger</keyword>
<reference evidence="3" key="1">
    <citation type="journal article" date="2021" name="IMA Fungus">
        <title>Genomic characterization of three marine fungi, including Emericellopsis atlantica sp. nov. with signatures of a generalist lifestyle and marine biomass degradation.</title>
        <authorList>
            <person name="Hagestad O.C."/>
            <person name="Hou L."/>
            <person name="Andersen J.H."/>
            <person name="Hansen E.H."/>
            <person name="Altermark B."/>
            <person name="Li C."/>
            <person name="Kuhnert E."/>
            <person name="Cox R.J."/>
            <person name="Crous P.W."/>
            <person name="Spatafora J.W."/>
            <person name="Lail K."/>
            <person name="Amirebrahimi M."/>
            <person name="Lipzen A."/>
            <person name="Pangilinan J."/>
            <person name="Andreopoulos W."/>
            <person name="Hayes R.D."/>
            <person name="Ng V."/>
            <person name="Grigoriev I.V."/>
            <person name="Jackson S.A."/>
            <person name="Sutton T.D.S."/>
            <person name="Dobson A.D.W."/>
            <person name="Rama T."/>
        </authorList>
    </citation>
    <scope>NUCLEOTIDE SEQUENCE</scope>
    <source>
        <strain evidence="3">TRa018bII</strain>
    </source>
</reference>
<dbReference type="Proteomes" id="UP000824998">
    <property type="component" value="Unassembled WGS sequence"/>
</dbReference>
<evidence type="ECO:0000259" key="2">
    <source>
        <dbReference type="PROSITE" id="PS50157"/>
    </source>
</evidence>
<evidence type="ECO:0000313" key="3">
    <source>
        <dbReference type="EMBL" id="KAG9228443.1"/>
    </source>
</evidence>
<dbReference type="GO" id="GO:0008270">
    <property type="term" value="F:zinc ion binding"/>
    <property type="evidence" value="ECO:0007669"/>
    <property type="project" value="UniProtKB-KW"/>
</dbReference>
<gene>
    <name evidence="3" type="ORF">BJ875DRAFT_240437</name>
</gene>
<sequence>MHPNTIANGQPDPILQPPGLVVYDGTVQLPDFGGYDPTLSLPGLGVHGPTPQIGVYGPLPGFGEYGPTLPLPSLGVYGPAPQLLDLGVYDGMGAAADCFANFNPFTQRGDLTAIDPQATMTSFNQLSLPTTASMLAAPALAPVLPVHTSNMFTAPVVPPQITRSSNVNINARTCNFPKCGKVLTRKSGLRRHQKSHFPPEFHCLVHGCKYRDEKGFTRADKLRDHQRRGHRMAI</sequence>
<dbReference type="SMART" id="SM00355">
    <property type="entry name" value="ZnF_C2H2"/>
    <property type="match status" value="2"/>
</dbReference>
<dbReference type="EMBL" id="MU251940">
    <property type="protein sequence ID" value="KAG9228443.1"/>
    <property type="molecule type" value="Genomic_DNA"/>
</dbReference>
<dbReference type="AlphaFoldDB" id="A0A9P7Y6L5"/>